<feature type="domain" description="DUF11" evidence="2">
    <location>
        <begin position="273"/>
        <end position="384"/>
    </location>
</feature>
<keyword evidence="1" id="KW-0472">Membrane</keyword>
<dbReference type="NCBIfam" id="TIGR01451">
    <property type="entry name" value="B_ant_repeat"/>
    <property type="match status" value="2"/>
</dbReference>
<gene>
    <name evidence="3" type="ORF">Asi02nite_52290</name>
</gene>
<protein>
    <recommendedName>
        <fullName evidence="2">DUF11 domain-containing protein</fullName>
    </recommendedName>
</protein>
<feature type="transmembrane region" description="Helical" evidence="1">
    <location>
        <begin position="417"/>
        <end position="437"/>
    </location>
</feature>
<sequence length="442" mass="44802">MSQSAAVSPAAPSTFSTVDVAVTGTMTPAVVASGRDATFTVTARNKGFRRADAVRVAVPLPARIIVAARSASQGVFDGLTWTVGSIGVRRDARLTLRVRATGPVTATATAALISSFPADRDERDDVATAPLKVSAPPGAKVPRADLALTAQVAPTLAGPGDPVTYAVTVTNKGPDAALDVEVADPVLVGTFLTSAATVGQVTGFPPRTGAATTAARWRVGSLAVGASATWTVRTLAVVTGRGDPVVLVTQSGAEDPSPADTVGRAAPVVSAADLSLTREVDNLTPVVGQPVTVTVTAGNAGPDLARGVTVTDPPNDGLVFVSAAASVGRYDEEDGRWLVGDLAAGAEATLTIHARVAVAGALASRATVEARPPDPNGADNLAETVLSTSGGEAPHMPVFRRGFPLPYTEIRLSMMEATVVGGLLIALGCVLLLHVAADRRRV</sequence>
<feature type="domain" description="DUF11" evidence="2">
    <location>
        <begin position="19"/>
        <end position="129"/>
    </location>
</feature>
<organism evidence="3 4">
    <name type="scientific">Asanoa siamensis</name>
    <dbReference type="NCBI Taxonomy" id="926357"/>
    <lineage>
        <taxon>Bacteria</taxon>
        <taxon>Bacillati</taxon>
        <taxon>Actinomycetota</taxon>
        <taxon>Actinomycetes</taxon>
        <taxon>Micromonosporales</taxon>
        <taxon>Micromonosporaceae</taxon>
        <taxon>Asanoa</taxon>
    </lineage>
</organism>
<dbReference type="PANTHER" id="PTHR34819">
    <property type="entry name" value="LARGE CYSTEINE-RICH PERIPLASMIC PROTEIN OMCB"/>
    <property type="match status" value="1"/>
</dbReference>
<comment type="caution">
    <text evidence="3">The sequence shown here is derived from an EMBL/GenBank/DDBJ whole genome shotgun (WGS) entry which is preliminary data.</text>
</comment>
<accession>A0ABQ4CWQ5</accession>
<feature type="domain" description="DUF11" evidence="2">
    <location>
        <begin position="145"/>
        <end position="260"/>
    </location>
</feature>
<dbReference type="InterPro" id="IPR013783">
    <property type="entry name" value="Ig-like_fold"/>
</dbReference>
<keyword evidence="4" id="KW-1185">Reference proteome</keyword>
<dbReference type="InterPro" id="IPR001434">
    <property type="entry name" value="OmcB-like_DUF11"/>
</dbReference>
<dbReference type="EMBL" id="BONE01000047">
    <property type="protein sequence ID" value="GIF75711.1"/>
    <property type="molecule type" value="Genomic_DNA"/>
</dbReference>
<evidence type="ECO:0000313" key="3">
    <source>
        <dbReference type="EMBL" id="GIF75711.1"/>
    </source>
</evidence>
<evidence type="ECO:0000256" key="1">
    <source>
        <dbReference type="SAM" id="Phobius"/>
    </source>
</evidence>
<dbReference type="InterPro" id="IPR051172">
    <property type="entry name" value="Chlamydia_OmcB"/>
</dbReference>
<dbReference type="Gene3D" id="2.60.40.10">
    <property type="entry name" value="Immunoglobulins"/>
    <property type="match status" value="3"/>
</dbReference>
<reference evidence="3 4" key="1">
    <citation type="submission" date="2021-01" db="EMBL/GenBank/DDBJ databases">
        <title>Whole genome shotgun sequence of Asanoa siamensis NBRC 107932.</title>
        <authorList>
            <person name="Komaki H."/>
            <person name="Tamura T."/>
        </authorList>
    </citation>
    <scope>NUCLEOTIDE SEQUENCE [LARGE SCALE GENOMIC DNA]</scope>
    <source>
        <strain evidence="3 4">NBRC 107932</strain>
    </source>
</reference>
<proteinExistence type="predicted"/>
<evidence type="ECO:0000259" key="2">
    <source>
        <dbReference type="Pfam" id="PF01345"/>
    </source>
</evidence>
<keyword evidence="1" id="KW-1133">Transmembrane helix</keyword>
<dbReference type="InterPro" id="IPR047589">
    <property type="entry name" value="DUF11_rpt"/>
</dbReference>
<dbReference type="PANTHER" id="PTHR34819:SF3">
    <property type="entry name" value="CELL SURFACE PROTEIN"/>
    <property type="match status" value="1"/>
</dbReference>
<keyword evidence="1" id="KW-0812">Transmembrane</keyword>
<dbReference type="Pfam" id="PF01345">
    <property type="entry name" value="DUF11"/>
    <property type="match status" value="3"/>
</dbReference>
<name>A0ABQ4CWQ5_9ACTN</name>
<dbReference type="Proteomes" id="UP000604117">
    <property type="component" value="Unassembled WGS sequence"/>
</dbReference>
<evidence type="ECO:0000313" key="4">
    <source>
        <dbReference type="Proteomes" id="UP000604117"/>
    </source>
</evidence>